<proteinExistence type="predicted"/>
<comment type="caution">
    <text evidence="1">The sequence shown here is derived from an EMBL/GenBank/DDBJ whole genome shotgun (WGS) entry which is preliminary data.</text>
</comment>
<name>A0A8I1EC83_PSEPU</name>
<dbReference type="RefSeq" id="WP_198746744.1">
    <property type="nucleotide sequence ID" value="NZ_JAEHTE010000002.1"/>
</dbReference>
<gene>
    <name evidence="1" type="ORF">JEU22_04330</name>
</gene>
<sequence>MEIPDIPYREGAKVCREVDIERPELGLKYGRVNRVYSSYDRSDCRFRYPEMYSVIWSDGTVGEGFLRHGISPSQH</sequence>
<dbReference type="Proteomes" id="UP000637061">
    <property type="component" value="Unassembled WGS sequence"/>
</dbReference>
<protein>
    <submittedName>
        <fullName evidence="1">Uncharacterized protein</fullName>
    </submittedName>
</protein>
<dbReference type="EMBL" id="JAEHTE010000002">
    <property type="protein sequence ID" value="MBI6883130.1"/>
    <property type="molecule type" value="Genomic_DNA"/>
</dbReference>
<evidence type="ECO:0000313" key="2">
    <source>
        <dbReference type="Proteomes" id="UP000637061"/>
    </source>
</evidence>
<dbReference type="AlphaFoldDB" id="A0A8I1EC83"/>
<organism evidence="1 2">
    <name type="scientific">Pseudomonas putida</name>
    <name type="common">Arthrobacter siderocapsulatus</name>
    <dbReference type="NCBI Taxonomy" id="303"/>
    <lineage>
        <taxon>Bacteria</taxon>
        <taxon>Pseudomonadati</taxon>
        <taxon>Pseudomonadota</taxon>
        <taxon>Gammaproteobacteria</taxon>
        <taxon>Pseudomonadales</taxon>
        <taxon>Pseudomonadaceae</taxon>
        <taxon>Pseudomonas</taxon>
    </lineage>
</organism>
<accession>A0A8I1EC83</accession>
<reference evidence="1" key="1">
    <citation type="submission" date="2020-12" db="EMBL/GenBank/DDBJ databases">
        <title>Enhanced detection system for hospital associated transmission using whole genome sequencing surveillance.</title>
        <authorList>
            <person name="Harrison L.H."/>
            <person name="Van Tyne D."/>
            <person name="Marsh J.W."/>
            <person name="Griffith M.P."/>
            <person name="Snyder D.J."/>
            <person name="Cooper V.S."/>
            <person name="Mustapha M."/>
        </authorList>
    </citation>
    <scope>NUCLEOTIDE SEQUENCE</scope>
    <source>
        <strain evidence="1">PSB00042</strain>
    </source>
</reference>
<evidence type="ECO:0000313" key="1">
    <source>
        <dbReference type="EMBL" id="MBI6883130.1"/>
    </source>
</evidence>